<keyword evidence="4" id="KW-0722">Serine protease inhibitor</keyword>
<dbReference type="InterPro" id="IPR036058">
    <property type="entry name" value="Kazal_dom_sf"/>
</dbReference>
<dbReference type="Gene3D" id="3.30.60.30">
    <property type="match status" value="1"/>
</dbReference>
<reference evidence="8" key="3">
    <citation type="submission" date="2025-09" db="UniProtKB">
        <authorList>
            <consortium name="Ensembl"/>
        </authorList>
    </citation>
    <scope>IDENTIFICATION</scope>
</reference>
<reference evidence="8 9" key="1">
    <citation type="submission" date="2009-03" db="EMBL/GenBank/DDBJ databases">
        <authorList>
            <person name="Warren W."/>
            <person name="Ye L."/>
            <person name="Minx P."/>
            <person name="Worley K."/>
            <person name="Gibbs R."/>
            <person name="Wilson R.K."/>
        </authorList>
    </citation>
    <scope>NUCLEOTIDE SEQUENCE [LARGE SCALE GENOMIC DNA]</scope>
</reference>
<dbReference type="SMART" id="SM00280">
    <property type="entry name" value="KAZAL"/>
    <property type="match status" value="1"/>
</dbReference>
<feature type="region of interest" description="Disordered" evidence="6">
    <location>
        <begin position="89"/>
        <end position="122"/>
    </location>
</feature>
<comment type="subcellular location">
    <subcellularLocation>
        <location evidence="1">Secreted</location>
    </subcellularLocation>
</comment>
<evidence type="ECO:0000313" key="9">
    <source>
        <dbReference type="Proteomes" id="UP000008225"/>
    </source>
</evidence>
<dbReference type="FunFam" id="3.30.60.30:FF:000031">
    <property type="entry name" value="Serine protease inhibitor Kazal-type 2"/>
    <property type="match status" value="1"/>
</dbReference>
<accession>A0A8I3WHA0</accession>
<dbReference type="GeneTree" id="ENSGT00530000064285"/>
<dbReference type="PANTHER" id="PTHR47608:SF1">
    <property type="entry name" value="SERINE PROTEASE INHIBITOR KAZAL-TYPE 2"/>
    <property type="match status" value="1"/>
</dbReference>
<dbReference type="GO" id="GO:0004867">
    <property type="term" value="F:serine-type endopeptidase inhibitor activity"/>
    <property type="evidence" value="ECO:0007669"/>
    <property type="project" value="UniProtKB-KW"/>
</dbReference>
<proteinExistence type="predicted"/>
<feature type="compositionally biased region" description="Low complexity" evidence="6">
    <location>
        <begin position="30"/>
        <end position="40"/>
    </location>
</feature>
<dbReference type="OMA" id="WREPNCA"/>
<dbReference type="PROSITE" id="PS51465">
    <property type="entry name" value="KAZAL_2"/>
    <property type="match status" value="1"/>
</dbReference>
<reference evidence="8" key="2">
    <citation type="submission" date="2025-08" db="UniProtKB">
        <authorList>
            <consortium name="Ensembl"/>
        </authorList>
    </citation>
    <scope>IDENTIFICATION</scope>
</reference>
<evidence type="ECO:0000256" key="6">
    <source>
        <dbReference type="SAM" id="MobiDB-lite"/>
    </source>
</evidence>
<protein>
    <recommendedName>
        <fullName evidence="7">Kazal-like domain-containing protein</fullName>
    </recommendedName>
</protein>
<sequence>GSLGLSQVLECWRERSISAGRRGSGGTIVPSSTSPTPSFPTTPSAILLPFPFPALPGSSPTLGKRGSSSRRPSCPSHLPLPCLPLSPRPAFLPSPPSSRPVAGAPPASGAGTRAQGSDGRRRRMAQAMLRLILLLLAVTFAGTQAPRFGQASEYRTQVLFLQWREPNCAQYKLPGCPRDFDPVCGSDMSTYPNECTLCMKIREDGHDIKIIRNEPC</sequence>
<keyword evidence="2" id="KW-0964">Secreted</keyword>
<dbReference type="Proteomes" id="UP000008225">
    <property type="component" value="Chromosome 3"/>
</dbReference>
<organism evidence="8 9">
    <name type="scientific">Callithrix jacchus</name>
    <name type="common">White-tufted-ear marmoset</name>
    <name type="synonym">Simia Jacchus</name>
    <dbReference type="NCBI Taxonomy" id="9483"/>
    <lineage>
        <taxon>Eukaryota</taxon>
        <taxon>Metazoa</taxon>
        <taxon>Chordata</taxon>
        <taxon>Craniata</taxon>
        <taxon>Vertebrata</taxon>
        <taxon>Euteleostomi</taxon>
        <taxon>Mammalia</taxon>
        <taxon>Eutheria</taxon>
        <taxon>Euarchontoglires</taxon>
        <taxon>Primates</taxon>
        <taxon>Haplorrhini</taxon>
        <taxon>Platyrrhini</taxon>
        <taxon>Cebidae</taxon>
        <taxon>Callitrichinae</taxon>
        <taxon>Callithrix</taxon>
        <taxon>Callithrix</taxon>
    </lineage>
</organism>
<dbReference type="GO" id="GO:0007286">
    <property type="term" value="P:spermatid development"/>
    <property type="evidence" value="ECO:0007669"/>
    <property type="project" value="InterPro"/>
</dbReference>
<keyword evidence="3" id="KW-0646">Protease inhibitor</keyword>
<evidence type="ECO:0000256" key="2">
    <source>
        <dbReference type="ARBA" id="ARBA00022525"/>
    </source>
</evidence>
<dbReference type="GO" id="GO:0005576">
    <property type="term" value="C:extracellular region"/>
    <property type="evidence" value="ECO:0007669"/>
    <property type="project" value="UniProtKB-SubCell"/>
</dbReference>
<evidence type="ECO:0000256" key="4">
    <source>
        <dbReference type="ARBA" id="ARBA00022900"/>
    </source>
</evidence>
<dbReference type="PROSITE" id="PS00282">
    <property type="entry name" value="KAZAL_1"/>
    <property type="match status" value="1"/>
</dbReference>
<name>A0A8I3WHA0_CALJA</name>
<dbReference type="InterPro" id="IPR042167">
    <property type="entry name" value="SPINK2"/>
</dbReference>
<keyword evidence="9" id="KW-1185">Reference proteome</keyword>
<feature type="compositionally biased region" description="Low complexity" evidence="6">
    <location>
        <begin position="99"/>
        <end position="111"/>
    </location>
</feature>
<dbReference type="SUPFAM" id="SSF100895">
    <property type="entry name" value="Kazal-type serine protease inhibitors"/>
    <property type="match status" value="1"/>
</dbReference>
<evidence type="ECO:0000259" key="7">
    <source>
        <dbReference type="PROSITE" id="PS51465"/>
    </source>
</evidence>
<dbReference type="PANTHER" id="PTHR47608">
    <property type="entry name" value="SERINE PROTEASE INHIBITOR KAZAL-TYPE 2, SPINK2"/>
    <property type="match status" value="1"/>
</dbReference>
<keyword evidence="5" id="KW-1015">Disulfide bond</keyword>
<dbReference type="Ensembl" id="ENSCJAT00000137598.1">
    <property type="protein sequence ID" value="ENSCJAP00000080976.1"/>
    <property type="gene ID" value="ENSCJAG00000085494.1"/>
</dbReference>
<dbReference type="Pfam" id="PF00050">
    <property type="entry name" value="Kazal_1"/>
    <property type="match status" value="1"/>
</dbReference>
<evidence type="ECO:0000256" key="5">
    <source>
        <dbReference type="ARBA" id="ARBA00023157"/>
    </source>
</evidence>
<feature type="region of interest" description="Disordered" evidence="6">
    <location>
        <begin position="19"/>
        <end position="40"/>
    </location>
</feature>
<feature type="domain" description="Kazal-like" evidence="7">
    <location>
        <begin position="162"/>
        <end position="216"/>
    </location>
</feature>
<dbReference type="AlphaFoldDB" id="A0A8I3WHA0"/>
<evidence type="ECO:0000256" key="1">
    <source>
        <dbReference type="ARBA" id="ARBA00004613"/>
    </source>
</evidence>
<evidence type="ECO:0000256" key="3">
    <source>
        <dbReference type="ARBA" id="ARBA00022690"/>
    </source>
</evidence>
<evidence type="ECO:0000313" key="8">
    <source>
        <dbReference type="Ensembl" id="ENSCJAP00000080976.1"/>
    </source>
</evidence>
<dbReference type="InterPro" id="IPR002350">
    <property type="entry name" value="Kazal_dom"/>
</dbReference>
<feature type="compositionally biased region" description="Pro residues" evidence="6">
    <location>
        <begin position="89"/>
        <end position="98"/>
    </location>
</feature>